<evidence type="ECO:0000256" key="1">
    <source>
        <dbReference type="SAM" id="MobiDB-lite"/>
    </source>
</evidence>
<proteinExistence type="predicted"/>
<comment type="caution">
    <text evidence="2">The sequence shown here is derived from an EMBL/GenBank/DDBJ whole genome shotgun (WGS) entry which is preliminary data.</text>
</comment>
<accession>A0A117NHP6</accession>
<reference evidence="2" key="1">
    <citation type="journal article" date="2015" name="Genome Biol. Evol.">
        <title>Organellar Genomes of White Spruce (Picea glauca): Assembly and Annotation.</title>
        <authorList>
            <person name="Jackman S.D."/>
            <person name="Warren R.L."/>
            <person name="Gibb E.A."/>
            <person name="Vandervalk B.P."/>
            <person name="Mohamadi H."/>
            <person name="Chu J."/>
            <person name="Raymond A."/>
            <person name="Pleasance S."/>
            <person name="Coope R."/>
            <person name="Wildung M.R."/>
            <person name="Ritland C.E."/>
            <person name="Bousquet J."/>
            <person name="Jones S.J."/>
            <person name="Bohlmann J."/>
            <person name="Birol I."/>
        </authorList>
    </citation>
    <scope>NUCLEOTIDE SEQUENCE [LARGE SCALE GENOMIC DNA]</scope>
    <source>
        <tissue evidence="2">Flushing bud</tissue>
    </source>
</reference>
<geneLocation type="mitochondrion" evidence="2"/>
<keyword evidence="2" id="KW-0496">Mitochondrion</keyword>
<dbReference type="EMBL" id="LKAM01000005">
    <property type="protein sequence ID" value="KUM48725.1"/>
    <property type="molecule type" value="Genomic_DNA"/>
</dbReference>
<sequence>MLSTLPNYPPQRYLPCLTPSTLSYLPEANPTKAKRRLRLSVPPPPQKPNSPQKKQDPHA</sequence>
<gene>
    <name evidence="2" type="ORF">ABT39_MTgene4740</name>
</gene>
<evidence type="ECO:0000313" key="2">
    <source>
        <dbReference type="EMBL" id="KUM48725.1"/>
    </source>
</evidence>
<name>A0A117NHP6_PICGL</name>
<organism evidence="2">
    <name type="scientific">Picea glauca</name>
    <name type="common">White spruce</name>
    <name type="synonym">Pinus glauca</name>
    <dbReference type="NCBI Taxonomy" id="3330"/>
    <lineage>
        <taxon>Eukaryota</taxon>
        <taxon>Viridiplantae</taxon>
        <taxon>Streptophyta</taxon>
        <taxon>Embryophyta</taxon>
        <taxon>Tracheophyta</taxon>
        <taxon>Spermatophyta</taxon>
        <taxon>Pinopsida</taxon>
        <taxon>Pinidae</taxon>
        <taxon>Conifers I</taxon>
        <taxon>Pinales</taxon>
        <taxon>Pinaceae</taxon>
        <taxon>Picea</taxon>
    </lineage>
</organism>
<protein>
    <submittedName>
        <fullName evidence="2">Uncharacterized protein</fullName>
    </submittedName>
</protein>
<dbReference type="AlphaFoldDB" id="A0A117NHP6"/>
<feature type="region of interest" description="Disordered" evidence="1">
    <location>
        <begin position="25"/>
        <end position="59"/>
    </location>
</feature>